<dbReference type="KEGG" id="btre:F542_1190"/>
<accession>A0A4V7I752</accession>
<dbReference type="InterPro" id="IPR038475">
    <property type="entry name" value="RecG_C_sf"/>
</dbReference>
<dbReference type="EMBL" id="CP006954">
    <property type="protein sequence ID" value="AHG80837.1"/>
    <property type="molecule type" value="Genomic_DNA"/>
</dbReference>
<dbReference type="PANTHER" id="PTHR30595">
    <property type="entry name" value="GLPR-RELATED TRANSCRIPTIONAL REPRESSOR"/>
    <property type="match status" value="1"/>
</dbReference>
<protein>
    <submittedName>
        <fullName evidence="2">Transcriptional regulator</fullName>
    </submittedName>
</protein>
<evidence type="ECO:0000259" key="1">
    <source>
        <dbReference type="Pfam" id="PF04326"/>
    </source>
</evidence>
<dbReference type="InterPro" id="IPR038461">
    <property type="entry name" value="Schlafen_AlbA_2_dom_sf"/>
</dbReference>
<gene>
    <name evidence="2" type="ORF">F542_1190</name>
</gene>
<dbReference type="Gene3D" id="3.30.950.30">
    <property type="entry name" value="Schlafen, AAA domain"/>
    <property type="match status" value="1"/>
</dbReference>
<dbReference type="Gene3D" id="3.30.565.60">
    <property type="match status" value="1"/>
</dbReference>
<sequence length="500" mass="58414">MGQNKQGFALFKQGKKRCDMLSKYNPLITKEYLQTQPENQYFERKGLGKELIKPSKIAEELIGMLNADGGILAFGVSDTGEFQDLNTLDNLDDYRKLIFDFITPPCNITLEEIDIDGNLIFLFHVEQELERVFCHKNSGDYFLRIADSNRKLDLEQIKKLEYDKNIRQFEDETVADFEMEDLDKDLLKTYQEKLGYQGSELDLLKTRHLLTSKNGEYQFKKSAVLLFSKNPEKYIPTASVRYIRYQGVEDKTGVSHNVVKDVRFENNIPNLIQEIRQFLKISLNEYYFLDLETGRFLKVPEYPEEAWLEGIVNALCHRSYNRQGSSVYIKHYDDRLEISNSGPLPAQVTVENIKTERFARNPRIARVLEDFGYVRQLNEGVKRIYEIMEKSMLSTPEYLVKNHNVYLLLRNKISVHSKAVSVELMKKVEQMWDRFNDTQKNILLFLFTQGSATVKGLSEFTKVNENTVRSYLNGFVIDEILVRQSTKKRDINAKYVFKQD</sequence>
<evidence type="ECO:0000313" key="2">
    <source>
        <dbReference type="EMBL" id="AHG80837.1"/>
    </source>
</evidence>
<organism evidence="2 3">
    <name type="scientific">Bibersteinia trehalosi USDA-ARS-USMARC-188</name>
    <dbReference type="NCBI Taxonomy" id="1263829"/>
    <lineage>
        <taxon>Bacteria</taxon>
        <taxon>Pseudomonadati</taxon>
        <taxon>Pseudomonadota</taxon>
        <taxon>Gammaproteobacteria</taxon>
        <taxon>Pasteurellales</taxon>
        <taxon>Pasteurellaceae</taxon>
        <taxon>Bibersteinia</taxon>
    </lineage>
</organism>
<reference evidence="2 3" key="1">
    <citation type="journal article" date="2014" name="Genome Announc.">
        <title>Complete Closed Genome Sequences of Three Bibersteinia trehalosi Nasopharyngeal Isolates from Cattle with Shipping Fever.</title>
        <authorList>
            <person name="Harhay G.P."/>
            <person name="McVey D.S."/>
            <person name="Koren S."/>
            <person name="Phillippy A.M."/>
            <person name="Bono J."/>
            <person name="Harhay D.M."/>
            <person name="Clawson M.L."/>
            <person name="Heaton M.P."/>
            <person name="Chitko-McKown C.G."/>
            <person name="Korlach J."/>
            <person name="Smith T.P."/>
        </authorList>
    </citation>
    <scope>NUCLEOTIDE SEQUENCE [LARGE SCALE GENOMIC DNA]</scope>
    <source>
        <strain evidence="2 3">USDA-ARS-USMARC-188</strain>
    </source>
</reference>
<dbReference type="AlphaFoldDB" id="A0A4V7I752"/>
<dbReference type="Proteomes" id="UP000019091">
    <property type="component" value="Chromosome"/>
</dbReference>
<dbReference type="PANTHER" id="PTHR30595:SF6">
    <property type="entry name" value="SCHLAFEN ALBA-2 DOMAIN-CONTAINING PROTEIN"/>
    <property type="match status" value="1"/>
</dbReference>
<feature type="domain" description="Schlafen AlbA-2" evidence="1">
    <location>
        <begin position="38"/>
        <end position="152"/>
    </location>
</feature>
<dbReference type="Pfam" id="PF04326">
    <property type="entry name" value="SLFN_AlbA_2"/>
    <property type="match status" value="1"/>
</dbReference>
<dbReference type="InterPro" id="IPR007421">
    <property type="entry name" value="Schlafen_AlbA_2_dom"/>
</dbReference>
<name>A0A4V7I752_BIBTR</name>
<dbReference type="Pfam" id="PF13749">
    <property type="entry name" value="HATPase_c_4"/>
    <property type="match status" value="1"/>
</dbReference>
<proteinExistence type="predicted"/>
<evidence type="ECO:0000313" key="3">
    <source>
        <dbReference type="Proteomes" id="UP000019091"/>
    </source>
</evidence>